<protein>
    <submittedName>
        <fullName evidence="4">KIAA1217</fullName>
    </submittedName>
</protein>
<feature type="compositionally biased region" description="Basic and acidic residues" evidence="2">
    <location>
        <begin position="1540"/>
        <end position="1550"/>
    </location>
</feature>
<feature type="region of interest" description="Disordered" evidence="2">
    <location>
        <begin position="420"/>
        <end position="444"/>
    </location>
</feature>
<dbReference type="Gene3D" id="1.20.58.1540">
    <property type="entry name" value="Actin interacting protein 3, C-terminal domain"/>
    <property type="match status" value="1"/>
</dbReference>
<accession>W5M670</accession>
<feature type="region of interest" description="Disordered" evidence="2">
    <location>
        <begin position="271"/>
        <end position="299"/>
    </location>
</feature>
<feature type="compositionally biased region" description="Basic and acidic residues" evidence="2">
    <location>
        <begin position="1641"/>
        <end position="1651"/>
    </location>
</feature>
<feature type="compositionally biased region" description="Polar residues" evidence="2">
    <location>
        <begin position="871"/>
        <end position="882"/>
    </location>
</feature>
<dbReference type="EMBL" id="AHAT01004280">
    <property type="status" value="NOT_ANNOTATED_CDS"/>
    <property type="molecule type" value="Genomic_DNA"/>
</dbReference>
<dbReference type="GeneTree" id="ENSGT00940000156098"/>
<reference evidence="4" key="3">
    <citation type="submission" date="2025-09" db="UniProtKB">
        <authorList>
            <consortium name="Ensembl"/>
        </authorList>
    </citation>
    <scope>IDENTIFICATION</scope>
</reference>
<feature type="compositionally biased region" description="Basic and acidic residues" evidence="2">
    <location>
        <begin position="1185"/>
        <end position="1201"/>
    </location>
</feature>
<dbReference type="eggNOG" id="ENOG502QQCT">
    <property type="taxonomic scope" value="Eukaryota"/>
</dbReference>
<dbReference type="OMA" id="XKAERKW"/>
<feature type="compositionally biased region" description="Low complexity" evidence="2">
    <location>
        <begin position="923"/>
        <end position="934"/>
    </location>
</feature>
<feature type="compositionally biased region" description="Polar residues" evidence="2">
    <location>
        <begin position="1"/>
        <end position="12"/>
    </location>
</feature>
<proteinExistence type="predicted"/>
<name>W5M670_LEPOC</name>
<evidence type="ECO:0000313" key="4">
    <source>
        <dbReference type="Ensembl" id="ENSLOCP00000003878.1"/>
    </source>
</evidence>
<feature type="compositionally biased region" description="Polar residues" evidence="2">
    <location>
        <begin position="1738"/>
        <end position="1752"/>
    </location>
</feature>
<dbReference type="InterPro" id="IPR051825">
    <property type="entry name" value="SRCIN1"/>
</dbReference>
<evidence type="ECO:0000313" key="5">
    <source>
        <dbReference type="Proteomes" id="UP000018468"/>
    </source>
</evidence>
<dbReference type="PANTHER" id="PTHR22741:SF11">
    <property type="entry name" value="SICKLE TAIL PROTEIN HOMOLOG"/>
    <property type="match status" value="1"/>
</dbReference>
<dbReference type="InterPro" id="IPR022782">
    <property type="entry name" value="AIP3-like_C"/>
</dbReference>
<keyword evidence="5" id="KW-1185">Reference proteome</keyword>
<feature type="compositionally biased region" description="Low complexity" evidence="2">
    <location>
        <begin position="1015"/>
        <end position="1024"/>
    </location>
</feature>
<dbReference type="EMBL" id="AHAT01004278">
    <property type="status" value="NOT_ANNOTATED_CDS"/>
    <property type="molecule type" value="Genomic_DNA"/>
</dbReference>
<feature type="region of interest" description="Disordered" evidence="2">
    <location>
        <begin position="1164"/>
        <end position="1225"/>
    </location>
</feature>
<dbReference type="GO" id="GO:0005737">
    <property type="term" value="C:cytoplasm"/>
    <property type="evidence" value="ECO:0000318"/>
    <property type="project" value="GO_Central"/>
</dbReference>
<feature type="region of interest" description="Disordered" evidence="2">
    <location>
        <begin position="553"/>
        <end position="592"/>
    </location>
</feature>
<feature type="region of interest" description="Disordered" evidence="2">
    <location>
        <begin position="1"/>
        <end position="67"/>
    </location>
</feature>
<feature type="compositionally biased region" description="Low complexity" evidence="2">
    <location>
        <begin position="943"/>
        <end position="953"/>
    </location>
</feature>
<feature type="region of interest" description="Disordered" evidence="2">
    <location>
        <begin position="90"/>
        <end position="149"/>
    </location>
</feature>
<dbReference type="Bgee" id="ENSLOCG00000003260">
    <property type="expression patterns" value="Expressed in zone of skin and 12 other cell types or tissues"/>
</dbReference>
<feature type="compositionally biased region" description="Polar residues" evidence="2">
    <location>
        <begin position="1202"/>
        <end position="1217"/>
    </location>
</feature>
<feature type="compositionally biased region" description="Basic and acidic residues" evidence="2">
    <location>
        <begin position="1495"/>
        <end position="1507"/>
    </location>
</feature>
<dbReference type="Proteomes" id="UP000018468">
    <property type="component" value="Linkage group LG9"/>
</dbReference>
<dbReference type="EMBL" id="AHAT01004276">
    <property type="status" value="NOT_ANNOTATED_CDS"/>
    <property type="molecule type" value="Genomic_DNA"/>
</dbReference>
<feature type="compositionally biased region" description="Polar residues" evidence="2">
    <location>
        <begin position="1884"/>
        <end position="1911"/>
    </location>
</feature>
<feature type="compositionally biased region" description="Pro residues" evidence="2">
    <location>
        <begin position="833"/>
        <end position="846"/>
    </location>
</feature>
<feature type="region of interest" description="Disordered" evidence="2">
    <location>
        <begin position="1337"/>
        <end position="1390"/>
    </location>
</feature>
<feature type="compositionally biased region" description="Low complexity" evidence="2">
    <location>
        <begin position="1912"/>
        <end position="1927"/>
    </location>
</feature>
<organism evidence="4 5">
    <name type="scientific">Lepisosteus oculatus</name>
    <name type="common">Spotted gar</name>
    <dbReference type="NCBI Taxonomy" id="7918"/>
    <lineage>
        <taxon>Eukaryota</taxon>
        <taxon>Metazoa</taxon>
        <taxon>Chordata</taxon>
        <taxon>Craniata</taxon>
        <taxon>Vertebrata</taxon>
        <taxon>Euteleostomi</taxon>
        <taxon>Actinopterygii</taxon>
        <taxon>Neopterygii</taxon>
        <taxon>Holostei</taxon>
        <taxon>Semionotiformes</taxon>
        <taxon>Lepisosteidae</taxon>
        <taxon>Lepisosteus</taxon>
    </lineage>
</organism>
<reference evidence="5" key="1">
    <citation type="submission" date="2011-12" db="EMBL/GenBank/DDBJ databases">
        <title>The Draft Genome of Lepisosteus oculatus.</title>
        <authorList>
            <consortium name="The Broad Institute Genome Assembly &amp; Analysis Group"/>
            <consortium name="Computational R&amp;D Group"/>
            <consortium name="and Sequencing Platform"/>
            <person name="Di Palma F."/>
            <person name="Alfoldi J."/>
            <person name="Johnson J."/>
            <person name="Berlin A."/>
            <person name="Gnerre S."/>
            <person name="Jaffe D."/>
            <person name="MacCallum I."/>
            <person name="Young S."/>
            <person name="Walker B.J."/>
            <person name="Lander E.S."/>
            <person name="Lindblad-Toh K."/>
        </authorList>
    </citation>
    <scope>NUCLEOTIDE SEQUENCE [LARGE SCALE GENOMIC DNA]</scope>
</reference>
<sequence>MYGEQGKSNLRVTSPEDAEHLSKKQGAGNGSNRTDSKPSRNIPRRHTVGGPRSSREILGMQPSDMDKKREAFLEHLKQKYPHHASAIMGHQERLREQSRSPKHAAGEQAEHPSGAAAESGEVMSEGEAPAAFTRGSRSRASLPVVRSTNQTKDRSLGVLYLQYGDETKQMRMPNEITSADTIRALFVSAFPQQLTMKMLESPNVAVYIKDDMRNMYYELSDVRNITAHSCLKVYHKDPVHAFSHSTRPANGDVRMHREVVYTTREAQHAMRQTMGPPPPHAIQSPLPPPSPLSMPPSPSRIPYGPRAMVMPGSATVPRDRLASIPPSRSISPCPSAILERRDVKPDEDMGNKSVALARGDGLYADPYMLHEGRLSIASSHGGHVEVVDHSMGFPRGSIRSTSSYASSAMTTELMEHQTLYRQKSKKYSDSHLPTLGSKTPPPSPHRMTDVRLMEIHPAQNAHVPQTVQLERSSPVRQSFKKDAGGSVAVETVTKTRSNMASPVVPDIPLAHGDKPLLGHGAPASPSDPQTRERMKAMEQQIASLTGLVQHALFKGPNTSGAKDPVSEKPASTASPGHNGSSGGGSSAPSAKSTVSGVEATALAGLPAPSSPTPVQVNLISFRKNVSDLRLQLHQMKQLQLQNQEALRAMLKRAEQEIGARLAETLKRHEDPVQRQRVLVEEERQSYLGMEERILGQLCELEGYVDELKKDSASATVHRAVTLKDVEDGAVNLRKVGESLATLKGEFPALQGKMRAVLRVEVEAVKFLKEEPHKLDSMLKRVKTLTEILSGLRRYATDNLLKGSEPAQVKTTLAESVVSFTTSESLPAVGAPPQEQPAPRPPSPTGLPEPQSSSVKSEVMPASPVVIHHVQSSPVHIQQSQHSAALFHRSGSPPAAASPAPCLDSPPLLARGGPQSPTPGGPPGQEAGAAPVQQQRVTRAEQTAPASPAASSAAQSLFIEEIHTSRSKHRDRAVTIEAAEKEWEEKRQNMGHYDGREFEKLLQEAQANMMRGIPDLEVAAEAEAPAVPPLPRQEEVDSASSLGQPSVEEAPYADTSADKAGKSPPPPPPRRSYPPGSGLTTGRSGEVIFTSRKDAAAAQAEAEEEGTQGHNQPSKVSSESRVVTRSPPPAAASAVPDEEDEGGKILAELQVFQKCTFTDVGAKSFVEHTRVDPQVRELRPGALTSPREKKSVEVLHEEKQSSTDENGNDTVLQTQGVTGQLPKELPAVEMEDHKERREFHSETTLSSSQVASVNAYEISESQQLGTDEIPVLSERSLRIPSEAPRSIPQLDTGSKEEHCVEIVSHQVSVDKHVVSVSVEEGGFRNEMLVAAEGPLVLDRDASPTPESVQEGAESECSQQVVMRPSKGRVKCAEEAESNSSSPSEEFPSPTDNIAFMITDTKVQALSCGEYEEIVNTKGENIQTVNVDNNKEMTTQDNSFDKKPVIIIFDEPMDIRSAYKRLSTIFECEEELERMLAEERIEEENEDAEDVSLDRKDCAGEGKANERDGILNVSATRSDPYTSSMVKEEHGGLQDPLNTETDDSKSEFANDGKQDAKKKFKFKFPKKQLAALTQAIRTGTKTGKKTLQVVVYEEEEELDGTVKQQKEAKRFEISRTKPKADSATASLTAVTKNVTVVQQGSSDSHHRTDEIRKNTYKTLDSLEQTIKQLETTISEMGPRSPEETSFEESKAYSIQMAESLGKDSPPESTSVTTSTSRMPVPMSAKSRQQPGGSEKAGKQQKLQDPQRQFRQANGSAKKAGGDYKATSPPLPASKIPAFSSSSGKSSTLSASSSDATNPVVSSSKSSIPSPSLLNSHATRSAPHHPPAPTHIPSLSNGSLKPQSPTHTGKGHNLSFSPQNQNGRPPPSSSFSPSSSYSPSAPSPVSHTSLSQGAKSIRTIHTPSFISYKPQNGNSSKSSLPSSSSSKDAA</sequence>
<dbReference type="Pfam" id="PF03915">
    <property type="entry name" value="AIP3"/>
    <property type="match status" value="1"/>
</dbReference>
<feature type="compositionally biased region" description="Basic and acidic residues" evidence="2">
    <location>
        <begin position="90"/>
        <end position="110"/>
    </location>
</feature>
<feature type="compositionally biased region" description="Low complexity" evidence="2">
    <location>
        <begin position="891"/>
        <end position="914"/>
    </location>
</feature>
<feature type="compositionally biased region" description="Polar residues" evidence="2">
    <location>
        <begin position="1832"/>
        <end position="1844"/>
    </location>
</feature>
<feature type="compositionally biased region" description="Polar residues" evidence="2">
    <location>
        <begin position="1511"/>
        <end position="1523"/>
    </location>
</feature>
<evidence type="ECO:0000256" key="1">
    <source>
        <dbReference type="ARBA" id="ARBA00023054"/>
    </source>
</evidence>
<feature type="compositionally biased region" description="Pro residues" evidence="2">
    <location>
        <begin position="1062"/>
        <end position="1071"/>
    </location>
</feature>
<feature type="region of interest" description="Disordered" evidence="2">
    <location>
        <begin position="1634"/>
        <end position="1654"/>
    </location>
</feature>
<dbReference type="PANTHER" id="PTHR22741">
    <property type="entry name" value="P140CAP/SNIP-RELATED"/>
    <property type="match status" value="1"/>
</dbReference>
<dbReference type="EMBL" id="AHAT01004277">
    <property type="status" value="NOT_ANNOTATED_CDS"/>
    <property type="molecule type" value="Genomic_DNA"/>
</dbReference>
<dbReference type="EMBL" id="AHAT01004275">
    <property type="status" value="NOT_ANNOTATED_CDS"/>
    <property type="molecule type" value="Genomic_DNA"/>
</dbReference>
<dbReference type="InParanoid" id="W5M670"/>
<feature type="compositionally biased region" description="Pro residues" evidence="2">
    <location>
        <begin position="275"/>
        <end position="299"/>
    </location>
</feature>
<dbReference type="EMBL" id="AHAT01004273">
    <property type="status" value="NOT_ANNOTATED_CDS"/>
    <property type="molecule type" value="Genomic_DNA"/>
</dbReference>
<feature type="region of interest" description="Disordered" evidence="2">
    <location>
        <begin position="1495"/>
        <end position="1550"/>
    </location>
</feature>
<feature type="compositionally biased region" description="Polar residues" evidence="2">
    <location>
        <begin position="1107"/>
        <end position="1122"/>
    </location>
</feature>
<feature type="region of interest" description="Disordered" evidence="2">
    <location>
        <begin position="1667"/>
        <end position="1927"/>
    </location>
</feature>
<dbReference type="EMBL" id="AHAT01004279">
    <property type="status" value="NOT_ANNOTATED_CDS"/>
    <property type="molecule type" value="Genomic_DNA"/>
</dbReference>
<evidence type="ECO:0000256" key="2">
    <source>
        <dbReference type="SAM" id="MobiDB-lite"/>
    </source>
</evidence>
<feature type="domain" description="Actin interacting protein 3-like C-terminal" evidence="3">
    <location>
        <begin position="160"/>
        <end position="268"/>
    </location>
</feature>
<dbReference type="EMBL" id="AHAT01004274">
    <property type="status" value="NOT_ANNOTATED_CDS"/>
    <property type="molecule type" value="Genomic_DNA"/>
</dbReference>
<reference evidence="4" key="2">
    <citation type="submission" date="2025-08" db="UniProtKB">
        <authorList>
            <consortium name="Ensembl"/>
        </authorList>
    </citation>
    <scope>IDENTIFICATION</scope>
</reference>
<feature type="region of interest" description="Disordered" evidence="2">
    <location>
        <begin position="1013"/>
        <end position="1141"/>
    </location>
</feature>
<feature type="region of interest" description="Disordered" evidence="2">
    <location>
        <begin position="499"/>
        <end position="536"/>
    </location>
</feature>
<keyword evidence="1" id="KW-0175">Coiled coil</keyword>
<evidence type="ECO:0000259" key="3">
    <source>
        <dbReference type="Pfam" id="PF03915"/>
    </source>
</evidence>
<dbReference type="HOGENOM" id="CLU_002507_2_1_1"/>
<feature type="compositionally biased region" description="Low complexity" evidence="2">
    <location>
        <begin position="1376"/>
        <end position="1388"/>
    </location>
</feature>
<feature type="compositionally biased region" description="Low complexity" evidence="2">
    <location>
        <begin position="1866"/>
        <end position="1883"/>
    </location>
</feature>
<dbReference type="STRING" id="7918.ENSLOCP00000003878"/>
<feature type="compositionally biased region" description="Low complexity" evidence="2">
    <location>
        <begin position="1777"/>
        <end position="1818"/>
    </location>
</feature>
<dbReference type="Ensembl" id="ENSLOCT00000003886.1">
    <property type="protein sequence ID" value="ENSLOCP00000003878.1"/>
    <property type="gene ID" value="ENSLOCG00000003260.1"/>
</dbReference>
<feature type="compositionally biased region" description="Polar residues" evidence="2">
    <location>
        <begin position="1851"/>
        <end position="1860"/>
    </location>
</feature>
<feature type="region of interest" description="Disordered" evidence="2">
    <location>
        <begin position="871"/>
        <end position="972"/>
    </location>
</feature>
<feature type="compositionally biased region" description="Basic and acidic residues" evidence="2">
    <location>
        <begin position="1164"/>
        <end position="1178"/>
    </location>
</feature>
<feature type="region of interest" description="Disordered" evidence="2">
    <location>
        <begin position="823"/>
        <end position="859"/>
    </location>
</feature>